<keyword evidence="2" id="KW-0067">ATP-binding</keyword>
<feature type="non-terminal residue" evidence="2">
    <location>
        <position position="1"/>
    </location>
</feature>
<feature type="compositionally biased region" description="Basic residues" evidence="1">
    <location>
        <begin position="263"/>
        <end position="280"/>
    </location>
</feature>
<protein>
    <submittedName>
        <fullName evidence="2">Efflux ABC transporter, ATP-binding protein</fullName>
    </submittedName>
</protein>
<organism evidence="2">
    <name type="scientific">uncultured Blastococcus sp</name>
    <dbReference type="NCBI Taxonomy" id="217144"/>
    <lineage>
        <taxon>Bacteria</taxon>
        <taxon>Bacillati</taxon>
        <taxon>Actinomycetota</taxon>
        <taxon>Actinomycetes</taxon>
        <taxon>Geodermatophilales</taxon>
        <taxon>Geodermatophilaceae</taxon>
        <taxon>Blastococcus</taxon>
        <taxon>environmental samples</taxon>
    </lineage>
</organism>
<feature type="compositionally biased region" description="Basic residues" evidence="1">
    <location>
        <begin position="323"/>
        <end position="333"/>
    </location>
</feature>
<accession>A0A6J4ITQ3</accession>
<dbReference type="GO" id="GO:0005524">
    <property type="term" value="F:ATP binding"/>
    <property type="evidence" value="ECO:0007669"/>
    <property type="project" value="UniProtKB-KW"/>
</dbReference>
<reference evidence="2" key="1">
    <citation type="submission" date="2020-02" db="EMBL/GenBank/DDBJ databases">
        <authorList>
            <person name="Meier V. D."/>
        </authorList>
    </citation>
    <scope>NUCLEOTIDE SEQUENCE</scope>
    <source>
        <strain evidence="2">AVDCRST_MAG52</strain>
    </source>
</reference>
<feature type="compositionally biased region" description="Basic residues" evidence="1">
    <location>
        <begin position="228"/>
        <end position="240"/>
    </location>
</feature>
<gene>
    <name evidence="2" type="ORF">AVDCRST_MAG52-2577</name>
</gene>
<feature type="non-terminal residue" evidence="2">
    <location>
        <position position="341"/>
    </location>
</feature>
<feature type="compositionally biased region" description="Low complexity" evidence="1">
    <location>
        <begin position="191"/>
        <end position="201"/>
    </location>
</feature>
<name>A0A6J4ITQ3_9ACTN</name>
<feature type="compositionally biased region" description="Basic and acidic residues" evidence="1">
    <location>
        <begin position="73"/>
        <end position="84"/>
    </location>
</feature>
<feature type="compositionally biased region" description="Basic residues" evidence="1">
    <location>
        <begin position="8"/>
        <end position="23"/>
    </location>
</feature>
<evidence type="ECO:0000313" key="2">
    <source>
        <dbReference type="EMBL" id="CAA9259969.1"/>
    </source>
</evidence>
<proteinExistence type="predicted"/>
<dbReference type="EMBL" id="CADCTN010000185">
    <property type="protein sequence ID" value="CAA9259969.1"/>
    <property type="molecule type" value="Genomic_DNA"/>
</dbReference>
<feature type="compositionally biased region" description="Basic residues" evidence="1">
    <location>
        <begin position="288"/>
        <end position="305"/>
    </location>
</feature>
<feature type="compositionally biased region" description="Basic residues" evidence="1">
    <location>
        <begin position="147"/>
        <end position="160"/>
    </location>
</feature>
<dbReference type="AlphaFoldDB" id="A0A6J4ITQ3"/>
<feature type="region of interest" description="Disordered" evidence="1">
    <location>
        <begin position="1"/>
        <end position="341"/>
    </location>
</feature>
<keyword evidence="2" id="KW-0547">Nucleotide-binding</keyword>
<sequence>ALGWDHPRRPRRATSTRRHHLHPQHRDGRPRPGRGTRTEQVLRPGACGHRPRLHRRAGIGDRLPGPQRRRQDHHAAHAARADAARRRHRDLQRGPLHRAAGSPAHRRGGARDRLPPGPDRTQPPARLLPRRRSPAVPGRRGPGAGRAGRRRQPPRRRLLPRHAAAARAGHRPARRPRRPRPGRARQRPGPRGHPVAARLPPAHGPRPGPHGAGLQPPAVRGRADRRPGGHRRCRTARPRGLHGAAALGCRRRGHGARPGPGRRPARGGTARRRRRGHPGGRHPDRARDHARRRGPPGVRHRRRAARAALTHQRARGDLLPAHQRLRAVRRSLSHRSGGLPM</sequence>
<feature type="compositionally biased region" description="Basic residues" evidence="1">
    <location>
        <begin position="168"/>
        <end position="190"/>
    </location>
</feature>
<evidence type="ECO:0000256" key="1">
    <source>
        <dbReference type="SAM" id="MobiDB-lite"/>
    </source>
</evidence>